<dbReference type="AlphaFoldDB" id="A0A1F6C3Z9"/>
<feature type="transmembrane region" description="Helical" evidence="1">
    <location>
        <begin position="231"/>
        <end position="248"/>
    </location>
</feature>
<keyword evidence="1" id="KW-0812">Transmembrane</keyword>
<feature type="transmembrane region" description="Helical" evidence="1">
    <location>
        <begin position="376"/>
        <end position="399"/>
    </location>
</feature>
<sequence>MIYLLALISLAIIAVPILRQWRFGVFLIFAWLLLEDVVRRLIPGQPVEVALAKDVLISLTYFSFLLYFSFKGKKIWKPAFGGALFLLAAFLIINVFNPDSPGLLFGLIGLRSYLWYLPLFFLGYYMFGSQEKLLKFCQILVYLSVPLFLFAVFQYFFYDSGWALARSLTDATQAHSFGVAISGFKGGDVPLLPSVFGTSHRYSRFAMLLFSLGLGLLTTKYPANSRYLKKNNKLLIASISSSFLGITISGVRSAFVLTLAGSVLFLLFAVYFRNVKKYHLWENSRVWFFSIAVIILLVLPISFLFRYSVFFQFSSFSATLGQRISWAFEEFYAALANAKFLGWGTGSLSQGLTYLPGGAEWLGRGLVRSESGFGKVIFELGISGMIIFYVFWKYLFYLMIKEVKLLENCNLRNLGLGILIFSFLILFWFTFVHSQVLGDATTLVILWFFIGIFFGLKKLAFTNQLKI</sequence>
<feature type="transmembrane region" description="Helical" evidence="1">
    <location>
        <begin position="254"/>
        <end position="274"/>
    </location>
</feature>
<evidence type="ECO:0000256" key="1">
    <source>
        <dbReference type="SAM" id="Phobius"/>
    </source>
</evidence>
<evidence type="ECO:0000313" key="3">
    <source>
        <dbReference type="Proteomes" id="UP000176633"/>
    </source>
</evidence>
<comment type="caution">
    <text evidence="2">The sequence shown here is derived from an EMBL/GenBank/DDBJ whole genome shotgun (WGS) entry which is preliminary data.</text>
</comment>
<feature type="transmembrane region" description="Helical" evidence="1">
    <location>
        <begin position="49"/>
        <end position="68"/>
    </location>
</feature>
<protein>
    <recommendedName>
        <fullName evidence="4">O-antigen polymerase</fullName>
    </recommendedName>
</protein>
<proteinExistence type="predicted"/>
<reference evidence="2 3" key="1">
    <citation type="journal article" date="2016" name="Nat. Commun.">
        <title>Thousands of microbial genomes shed light on interconnected biogeochemical processes in an aquifer system.</title>
        <authorList>
            <person name="Anantharaman K."/>
            <person name="Brown C.T."/>
            <person name="Hug L.A."/>
            <person name="Sharon I."/>
            <person name="Castelle C.J."/>
            <person name="Probst A.J."/>
            <person name="Thomas B.C."/>
            <person name="Singh A."/>
            <person name="Wilkins M.J."/>
            <person name="Karaoz U."/>
            <person name="Brodie E.L."/>
            <person name="Williams K.H."/>
            <person name="Hubbard S.S."/>
            <person name="Banfield J.F."/>
        </authorList>
    </citation>
    <scope>NUCLEOTIDE SEQUENCE [LARGE SCALE GENOMIC DNA]</scope>
</reference>
<feature type="transmembrane region" description="Helical" evidence="1">
    <location>
        <begin position="139"/>
        <end position="158"/>
    </location>
</feature>
<keyword evidence="1" id="KW-0472">Membrane</keyword>
<feature type="transmembrane region" description="Helical" evidence="1">
    <location>
        <begin position="102"/>
        <end position="127"/>
    </location>
</feature>
<organism evidence="2 3">
    <name type="scientific">Candidatus Jorgensenbacteria bacterium RIFCSPLOWO2_12_FULL_42_11</name>
    <dbReference type="NCBI Taxonomy" id="1798473"/>
    <lineage>
        <taxon>Bacteria</taxon>
        <taxon>Candidatus Joergenseniibacteriota</taxon>
    </lineage>
</organism>
<feature type="transmembrane region" description="Helical" evidence="1">
    <location>
        <begin position="286"/>
        <end position="305"/>
    </location>
</feature>
<evidence type="ECO:0000313" key="2">
    <source>
        <dbReference type="EMBL" id="OGG43793.1"/>
    </source>
</evidence>
<accession>A0A1F6C3Z9</accession>
<feature type="transmembrane region" description="Helical" evidence="1">
    <location>
        <begin position="75"/>
        <end position="96"/>
    </location>
</feature>
<dbReference type="EMBL" id="MFKM01000005">
    <property type="protein sequence ID" value="OGG43793.1"/>
    <property type="molecule type" value="Genomic_DNA"/>
</dbReference>
<evidence type="ECO:0008006" key="4">
    <source>
        <dbReference type="Google" id="ProtNLM"/>
    </source>
</evidence>
<dbReference type="STRING" id="1798473.A3G50_00445"/>
<dbReference type="Proteomes" id="UP000176633">
    <property type="component" value="Unassembled WGS sequence"/>
</dbReference>
<feature type="transmembrane region" description="Helical" evidence="1">
    <location>
        <begin position="202"/>
        <end position="219"/>
    </location>
</feature>
<gene>
    <name evidence="2" type="ORF">A3G50_00445</name>
</gene>
<keyword evidence="1" id="KW-1133">Transmembrane helix</keyword>
<feature type="transmembrane region" description="Helical" evidence="1">
    <location>
        <begin position="411"/>
        <end position="431"/>
    </location>
</feature>
<name>A0A1F6C3Z9_9BACT</name>
<feature type="transmembrane region" description="Helical" evidence="1">
    <location>
        <begin position="437"/>
        <end position="456"/>
    </location>
</feature>